<sequence length="392" mass="42533">MSDLHPVAPRGFATSEFEQRTEAAQKIMARLGLDAMLLTTEPEVRYFTGFDTIFWLSPTRPWFVIIPAKGAPIAVIPEIGGPSMALTWVSDIRTWLAPQPEDDGISLLSETLREVMPQGGVLGLPMGHETHIRMPGADLQKLRAGLQDITLADATEVVRSLRMVKSEAEIAKIARMCSIASAAFEDLPKHIKAGDTERQAFAKFKIDLLQKGADDVPYLVGSSGPGGFEDVINRPSDRVIAEGDMLLLDTGSLYDGYSCDFDRNFAFGHASDAAKSAYDLAWRATEAGLKAARPGITTTDLWGVMAQVLEEGGCSGHQIGRMGHGLGMQVTEWPSLTPGDKTLIEAGMVLTLEPGLAFGDGKMMLHEENIVIREDGAELLTRRTARELPIIS</sequence>
<dbReference type="RefSeq" id="WP_153548424.1">
    <property type="nucleotide sequence ID" value="NZ_WIXK01000006.1"/>
</dbReference>
<keyword evidence="4" id="KW-1185">Reference proteome</keyword>
<gene>
    <name evidence="3" type="ORF">GG681_12830</name>
</gene>
<name>A0A844B2B8_9RHOB</name>
<evidence type="ECO:0000259" key="1">
    <source>
        <dbReference type="Pfam" id="PF00557"/>
    </source>
</evidence>
<accession>A0A844B2B8</accession>
<dbReference type="InterPro" id="IPR000994">
    <property type="entry name" value="Pept_M24"/>
</dbReference>
<comment type="caution">
    <text evidence="3">The sequence shown here is derived from an EMBL/GenBank/DDBJ whole genome shotgun (WGS) entry which is preliminary data.</text>
</comment>
<dbReference type="PANTHER" id="PTHR46112">
    <property type="entry name" value="AMINOPEPTIDASE"/>
    <property type="match status" value="1"/>
</dbReference>
<dbReference type="Pfam" id="PF01321">
    <property type="entry name" value="Creatinase_N"/>
    <property type="match status" value="1"/>
</dbReference>
<dbReference type="Gene3D" id="3.90.230.10">
    <property type="entry name" value="Creatinase/methionine aminopeptidase superfamily"/>
    <property type="match status" value="1"/>
</dbReference>
<dbReference type="SUPFAM" id="SSF55920">
    <property type="entry name" value="Creatinase/aminopeptidase"/>
    <property type="match status" value="1"/>
</dbReference>
<evidence type="ECO:0000313" key="4">
    <source>
        <dbReference type="Proteomes" id="UP000436694"/>
    </source>
</evidence>
<organism evidence="3 4">
    <name type="scientific">Tritonibacter aquimaris</name>
    <dbReference type="NCBI Taxonomy" id="2663379"/>
    <lineage>
        <taxon>Bacteria</taxon>
        <taxon>Pseudomonadati</taxon>
        <taxon>Pseudomonadota</taxon>
        <taxon>Alphaproteobacteria</taxon>
        <taxon>Rhodobacterales</taxon>
        <taxon>Paracoccaceae</taxon>
        <taxon>Tritonibacter</taxon>
    </lineage>
</organism>
<dbReference type="Gene3D" id="3.40.350.10">
    <property type="entry name" value="Creatinase/prolidase N-terminal domain"/>
    <property type="match status" value="1"/>
</dbReference>
<feature type="domain" description="Creatinase N-terminal" evidence="2">
    <location>
        <begin position="20"/>
        <end position="164"/>
    </location>
</feature>
<protein>
    <submittedName>
        <fullName evidence="3">M24 family metallopeptidase</fullName>
    </submittedName>
</protein>
<proteinExistence type="predicted"/>
<feature type="domain" description="Peptidase M24" evidence="1">
    <location>
        <begin position="172"/>
        <end position="373"/>
    </location>
</feature>
<dbReference type="PANTHER" id="PTHR46112:SF3">
    <property type="entry name" value="AMINOPEPTIDASE YPDF"/>
    <property type="match status" value="1"/>
</dbReference>
<dbReference type="InterPro" id="IPR029149">
    <property type="entry name" value="Creatin/AminoP/Spt16_N"/>
</dbReference>
<dbReference type="InterPro" id="IPR036005">
    <property type="entry name" value="Creatinase/aminopeptidase-like"/>
</dbReference>
<dbReference type="InterPro" id="IPR000587">
    <property type="entry name" value="Creatinase_N"/>
</dbReference>
<dbReference type="EMBL" id="WIXK01000006">
    <property type="protein sequence ID" value="MQY43526.1"/>
    <property type="molecule type" value="Genomic_DNA"/>
</dbReference>
<dbReference type="AlphaFoldDB" id="A0A844B2B8"/>
<dbReference type="Pfam" id="PF00557">
    <property type="entry name" value="Peptidase_M24"/>
    <property type="match status" value="1"/>
</dbReference>
<evidence type="ECO:0000259" key="2">
    <source>
        <dbReference type="Pfam" id="PF01321"/>
    </source>
</evidence>
<dbReference type="Proteomes" id="UP000436694">
    <property type="component" value="Unassembled WGS sequence"/>
</dbReference>
<dbReference type="InterPro" id="IPR050659">
    <property type="entry name" value="Peptidase_M24B"/>
</dbReference>
<reference evidence="3 4" key="1">
    <citation type="submission" date="2019-10" db="EMBL/GenBank/DDBJ databases">
        <title>Epibacterium sp. nov., isolated from seawater.</title>
        <authorList>
            <person name="Zhang X."/>
            <person name="Li N."/>
        </authorList>
    </citation>
    <scope>NUCLEOTIDE SEQUENCE [LARGE SCALE GENOMIC DNA]</scope>
    <source>
        <strain evidence="3 4">SM1969</strain>
    </source>
</reference>
<dbReference type="SUPFAM" id="SSF53092">
    <property type="entry name" value="Creatinase/prolidase N-terminal domain"/>
    <property type="match status" value="1"/>
</dbReference>
<evidence type="ECO:0000313" key="3">
    <source>
        <dbReference type="EMBL" id="MQY43526.1"/>
    </source>
</evidence>